<dbReference type="OrthoDB" id="2424436at2"/>
<name>A0A098ELW9_9BACL</name>
<dbReference type="Proteomes" id="UP000043699">
    <property type="component" value="Unassembled WGS sequence"/>
</dbReference>
<dbReference type="STRING" id="1499687.BN1080_01742"/>
<sequence>MQLQEDMLFESEKWPIIDADCKNRQVLVLLKGKGENLVQLNGETIMTGSTGHSKIRFTKEHFCLLNDRTLSFYTLAGEFVSDCEVGPFIFELMPYQQGVLCSYGDEGVFGNRNGQNRLNYAAPFQQLESYYDIAVQNQLLYDPLFARYKPYACLGFRTESNELLFLDAQLKKQKALAAPFDTGNVIAFALTHELGVFLKENQFIVWEFGTTGKVMDYPGSFDYNTRSIFARHESMFLIITDHEVNALKMDGVYY</sequence>
<accession>A0A098ELW9</accession>
<organism evidence="1 2">
    <name type="scientific">Planococcus massiliensis</name>
    <dbReference type="NCBI Taxonomy" id="1499687"/>
    <lineage>
        <taxon>Bacteria</taxon>
        <taxon>Bacillati</taxon>
        <taxon>Bacillota</taxon>
        <taxon>Bacilli</taxon>
        <taxon>Bacillales</taxon>
        <taxon>Caryophanaceae</taxon>
        <taxon>Planococcus</taxon>
    </lineage>
</organism>
<dbReference type="EMBL" id="CCXS01000001">
    <property type="protein sequence ID" value="CEG22807.1"/>
    <property type="molecule type" value="Genomic_DNA"/>
</dbReference>
<protein>
    <submittedName>
        <fullName evidence="1">Uncharacterized protein</fullName>
    </submittedName>
</protein>
<gene>
    <name evidence="1" type="ORF">BN1080_01742</name>
</gene>
<proteinExistence type="predicted"/>
<reference evidence="1 2" key="1">
    <citation type="submission" date="2014-09" db="EMBL/GenBank/DDBJ databases">
        <authorList>
            <person name="Urmite Genomes Urmite Genomes"/>
        </authorList>
    </citation>
    <scope>NUCLEOTIDE SEQUENCE [LARGE SCALE GENOMIC DNA]</scope>
    <source>
        <strain evidence="1 2">ES2</strain>
    </source>
</reference>
<evidence type="ECO:0000313" key="1">
    <source>
        <dbReference type="EMBL" id="CEG22807.1"/>
    </source>
</evidence>
<keyword evidence="2" id="KW-1185">Reference proteome</keyword>
<dbReference type="RefSeq" id="WP_052651630.1">
    <property type="nucleotide sequence ID" value="NZ_CCXS01000001.1"/>
</dbReference>
<evidence type="ECO:0000313" key="2">
    <source>
        <dbReference type="Proteomes" id="UP000043699"/>
    </source>
</evidence>
<dbReference type="AlphaFoldDB" id="A0A098ELW9"/>